<name>A0ABW2YKG8_9GAMM</name>
<reference evidence="2" key="1">
    <citation type="journal article" date="2019" name="Int. J. Syst. Evol. Microbiol.">
        <title>The Global Catalogue of Microorganisms (GCM) 10K type strain sequencing project: providing services to taxonomists for standard genome sequencing and annotation.</title>
        <authorList>
            <consortium name="The Broad Institute Genomics Platform"/>
            <consortium name="The Broad Institute Genome Sequencing Center for Infectious Disease"/>
            <person name="Wu L."/>
            <person name="Ma J."/>
        </authorList>
    </citation>
    <scope>NUCLEOTIDE SEQUENCE [LARGE SCALE GENOMIC DNA]</scope>
    <source>
        <strain evidence="2">CCUG 55491</strain>
    </source>
</reference>
<gene>
    <name evidence="1" type="ORF">ACFQZQ_04310</name>
</gene>
<organism evidence="1 2">
    <name type="scientific">Lysobacter koreensis</name>
    <dbReference type="NCBI Taxonomy" id="266122"/>
    <lineage>
        <taxon>Bacteria</taxon>
        <taxon>Pseudomonadati</taxon>
        <taxon>Pseudomonadota</taxon>
        <taxon>Gammaproteobacteria</taxon>
        <taxon>Lysobacterales</taxon>
        <taxon>Lysobacteraceae</taxon>
        <taxon>Lysobacter</taxon>
    </lineage>
</organism>
<dbReference type="RefSeq" id="WP_386811426.1">
    <property type="nucleotide sequence ID" value="NZ_JBHTIH010000002.1"/>
</dbReference>
<protein>
    <submittedName>
        <fullName evidence="1">Uncharacterized protein</fullName>
    </submittedName>
</protein>
<evidence type="ECO:0000313" key="2">
    <source>
        <dbReference type="Proteomes" id="UP001597090"/>
    </source>
</evidence>
<accession>A0ABW2YKG8</accession>
<evidence type="ECO:0000313" key="1">
    <source>
        <dbReference type="EMBL" id="MFD0738509.1"/>
    </source>
</evidence>
<keyword evidence="2" id="KW-1185">Reference proteome</keyword>
<dbReference type="Proteomes" id="UP001597090">
    <property type="component" value="Unassembled WGS sequence"/>
</dbReference>
<proteinExistence type="predicted"/>
<comment type="caution">
    <text evidence="1">The sequence shown here is derived from an EMBL/GenBank/DDBJ whole genome shotgun (WGS) entry which is preliminary data.</text>
</comment>
<sequence>MSQNLVSLDYTDEQIAAAMAALQQIEAALPGLIAMESGDRRGMMLLGPVSQPFARQTLRVLEQNPGIVPPSLNVAEARLDLAAFDKLTPVLERLQSLTTRVDDTLAALGSDVMDVALDGYNQIKLSGAAHGLDELRKELSGRFAKTRRKVAQPV</sequence>
<dbReference type="EMBL" id="JBHTIH010000002">
    <property type="protein sequence ID" value="MFD0738509.1"/>
    <property type="molecule type" value="Genomic_DNA"/>
</dbReference>